<dbReference type="SMART" id="SM01036">
    <property type="entry name" value="BP28CT"/>
    <property type="match status" value="1"/>
</dbReference>
<evidence type="ECO:0000256" key="4">
    <source>
        <dbReference type="ARBA" id="ARBA00022552"/>
    </source>
</evidence>
<gene>
    <name evidence="9" type="ORF">OKIOD_LOCUS14859</name>
</gene>
<dbReference type="Proteomes" id="UP001158576">
    <property type="component" value="Chromosome 2"/>
</dbReference>
<feature type="domain" description="BP28 C-terminal" evidence="8">
    <location>
        <begin position="1451"/>
        <end position="1599"/>
    </location>
</feature>
<dbReference type="Pfam" id="PF08146">
    <property type="entry name" value="BP28CT"/>
    <property type="match status" value="1"/>
</dbReference>
<dbReference type="EMBL" id="OU015567">
    <property type="protein sequence ID" value="CAG5111822.1"/>
    <property type="molecule type" value="Genomic_DNA"/>
</dbReference>
<evidence type="ECO:0000256" key="7">
    <source>
        <dbReference type="RuleBase" id="RU367065"/>
    </source>
</evidence>
<keyword evidence="6 7" id="KW-0687">Ribonucleoprotein</keyword>
<keyword evidence="10" id="KW-1185">Reference proteome</keyword>
<dbReference type="Pfam" id="PF23243">
    <property type="entry name" value="HEAT_HEATR1"/>
    <property type="match status" value="1"/>
</dbReference>
<proteinExistence type="inferred from homology"/>
<dbReference type="Gene3D" id="1.25.10.10">
    <property type="entry name" value="Leucine-rich Repeat Variant"/>
    <property type="match status" value="1"/>
</dbReference>
<reference evidence="9 10" key="1">
    <citation type="submission" date="2021-04" db="EMBL/GenBank/DDBJ databases">
        <authorList>
            <person name="Bliznina A."/>
        </authorList>
    </citation>
    <scope>NUCLEOTIDE SEQUENCE [LARGE SCALE GENOMIC DNA]</scope>
</reference>
<dbReference type="InterPro" id="IPR012954">
    <property type="entry name" value="BP28_C_dom"/>
</dbReference>
<evidence type="ECO:0000256" key="6">
    <source>
        <dbReference type="ARBA" id="ARBA00023274"/>
    </source>
</evidence>
<evidence type="ECO:0000256" key="5">
    <source>
        <dbReference type="ARBA" id="ARBA00023242"/>
    </source>
</evidence>
<evidence type="ECO:0000256" key="1">
    <source>
        <dbReference type="ARBA" id="ARBA00004604"/>
    </source>
</evidence>
<evidence type="ECO:0000256" key="2">
    <source>
        <dbReference type="ARBA" id="ARBA00010559"/>
    </source>
</evidence>
<dbReference type="InterPro" id="IPR056473">
    <property type="entry name" value="HEAT_Utp10/HEAT1"/>
</dbReference>
<dbReference type="PANTHER" id="PTHR13457">
    <property type="entry name" value="BAP28"/>
    <property type="match status" value="1"/>
</dbReference>
<keyword evidence="5 7" id="KW-0539">Nucleus</keyword>
<evidence type="ECO:0000259" key="8">
    <source>
        <dbReference type="SMART" id="SM01036"/>
    </source>
</evidence>
<evidence type="ECO:0000313" key="10">
    <source>
        <dbReference type="Proteomes" id="UP001158576"/>
    </source>
</evidence>
<sequence>MTLLTSQLMKLRQDASSNMEIDARKRVSVLYTPEEAAKLSLSVVLELAQSGLSFLSEIDDKIVEYADDLFSPGSVELERSMLKPEDHKILSDKIRLFLVHLAPHYLIRAGQKCLEWLLARYNVAEVQYADLLFSLMPYHSTNLWTKVACQIKFQGNWRWLKNYKHEAIHRDVIVKEFSLNLQLLSDFYKIFELAADNETNPIVVFGISISNLLATKPKESVLAVLVQSVMKGFQSDKVALRAHAITTMASLTLQTTSSALLDESLAKKILKISLKDGCPLNLEAFNSVSLVAHCSEIESLPSKFFTRTMKYIAEGSMLPQISKSSAKVFLLLLNQATPLALEEDQSALATVEYILHQQSSHIDISSALEFVVASDSDSKGALLALFRRSCNADLLPKIMNVLTIEDTSKLPAEVLIQHPEKKIRMNALSKLEKVPENENLLRSFIDGENESDLVTLAFEKIELSKRHVPFVCNQALRLNKPDLLETCAALEDLQNFEKYKLLAYSMALGNEESVSKSLGGSRVANCSFVDFDELIKIMETDKLGDALKAISKDVARTETNQVDKRSFIGELFGIKLPIHITDKFAFFALSCPNLLGNFINEHLPKNVELEVSNKVTAGRFFARLAFRHTEGVGPALMVIKLLGSTEEYCPVIELLALLGMSNTEDSTRSLAFEIFEGIQASRDSEDKVAKKIIKKKGEILSDGKQLKQVLGRIVEKQGAENWSLLHGQLSRFGLPKLLELCSANLADYVVPAFIEKRSLDTSHAYFTSLFALMQNMTTDISNNTVDAIDNQLSSGLLSGQNTSELLVALSGKAFSSKQKQISLAKKLLSIAHESAQTNSGISEATVGYLKNLPSAVIKSILAGCRKTNEKTSLTRAKKAKKDQPEFTLEFVLFVIERLSSFDQLANEINDIFEDSLGNEGNTENMIQTRVVGLAASTKFDKLRPELLVEVTPDKVLQSLMSVFTFMGAGLLPRADDRYSFHSIQETIKCVVPPLLKASGKRNQLGNILDVFCTALPHVPVHRQGAVFESLIIRCDPEKALWLTLVQLAVKHVKNFNGEGKDESILDPSVYTELMSLLVKRFPVEVVLQAAVEILSFLKETGFDASDELDLKMNTKLTGGRVMQVNFYLVSFLNRLFGSMDFLHTQLAQITDVEQESIVQIYRELLEKSFAYTETVQPRQSEKTFKGLASKVNGIIEKILGLLPSVEFAQCVTGLLMNSLKTSTDWLTLQSLEVLCTRLRRSDADETETLIEAGILEHLAKVFENESITCINLAAKSVKLLAKLSGEHQLKKFKGLMPSLKKLLTASDKCHIGMKDSAFGPVVLCCAVLLARLKVQALGHLNWTIESIIAGITKADSETLKIITVASLGKILSEMSGFVSPHLPMILTALSQFSLKNDSELERRVAICIKELGGFPSRVLLPEIASVYSTLDGSSVVTLLAIVEKHIDSLEKGAAVRQQSVFQDFFLRALAFREEHPDIDAASATEIETATCNAMVQLALRLPEASLRPFLFKTFNWAANEGGGAARLFPLYILYGKMTEVMKSMFLIFTGSLTPHFIDILPKITDRSNAFTNSAPLKTELLRRMLQVLSLIFVNDTGEFLDESAINDLIPLLIDLLEHNELADYDSFCKKDLIPCISHAATAISDDALWRPLNYRLLLKTRNENAEVRLAALDCLDDLIDKLGDDCQTLLQESAPQFFSELLEDDDERVEKKMQETIAKLEQVFGESVQSYFT</sequence>
<dbReference type="InterPro" id="IPR040191">
    <property type="entry name" value="UTP10"/>
</dbReference>
<evidence type="ECO:0000313" key="9">
    <source>
        <dbReference type="EMBL" id="CAG5111822.1"/>
    </source>
</evidence>
<comment type="function">
    <text evidence="7">Involved in nucleolar processing of pre-18S ribosomal RNA.</text>
</comment>
<evidence type="ECO:0000256" key="3">
    <source>
        <dbReference type="ARBA" id="ARBA00022517"/>
    </source>
</evidence>
<dbReference type="PANTHER" id="PTHR13457:SF1">
    <property type="entry name" value="HEAT REPEAT-CONTAINING PROTEIN 1"/>
    <property type="match status" value="1"/>
</dbReference>
<comment type="similarity">
    <text evidence="2 7">Belongs to the HEATR1/UTP10 family.</text>
</comment>
<dbReference type="SUPFAM" id="SSF48371">
    <property type="entry name" value="ARM repeat"/>
    <property type="match status" value="1"/>
</dbReference>
<protein>
    <recommendedName>
        <fullName evidence="7">HEAT repeat-containing protein 1</fullName>
    </recommendedName>
</protein>
<organism evidence="9 10">
    <name type="scientific">Oikopleura dioica</name>
    <name type="common">Tunicate</name>
    <dbReference type="NCBI Taxonomy" id="34765"/>
    <lineage>
        <taxon>Eukaryota</taxon>
        <taxon>Metazoa</taxon>
        <taxon>Chordata</taxon>
        <taxon>Tunicata</taxon>
        <taxon>Appendicularia</taxon>
        <taxon>Copelata</taxon>
        <taxon>Oikopleuridae</taxon>
        <taxon>Oikopleura</taxon>
    </lineage>
</organism>
<dbReference type="InterPro" id="IPR011989">
    <property type="entry name" value="ARM-like"/>
</dbReference>
<comment type="subcellular location">
    <subcellularLocation>
        <location evidence="1 7">Nucleus</location>
        <location evidence="1 7">Nucleolus</location>
    </subcellularLocation>
</comment>
<keyword evidence="3 7" id="KW-0690">Ribosome biogenesis</keyword>
<accession>A0ABN7T458</accession>
<name>A0ABN7T458_OIKDI</name>
<keyword evidence="4 7" id="KW-0698">rRNA processing</keyword>
<dbReference type="InterPro" id="IPR016024">
    <property type="entry name" value="ARM-type_fold"/>
</dbReference>